<name>A0ACB8RVR7_9AGAM</name>
<evidence type="ECO:0000313" key="1">
    <source>
        <dbReference type="EMBL" id="KAI0048149.1"/>
    </source>
</evidence>
<accession>A0ACB8RVR7</accession>
<reference evidence="1" key="2">
    <citation type="journal article" date="2022" name="New Phytol.">
        <title>Evolutionary transition to the ectomycorrhizal habit in the genomes of a hyperdiverse lineage of mushroom-forming fungi.</title>
        <authorList>
            <person name="Looney B."/>
            <person name="Miyauchi S."/>
            <person name="Morin E."/>
            <person name="Drula E."/>
            <person name="Courty P.E."/>
            <person name="Kohler A."/>
            <person name="Kuo A."/>
            <person name="LaButti K."/>
            <person name="Pangilinan J."/>
            <person name="Lipzen A."/>
            <person name="Riley R."/>
            <person name="Andreopoulos W."/>
            <person name="He G."/>
            <person name="Johnson J."/>
            <person name="Nolan M."/>
            <person name="Tritt A."/>
            <person name="Barry K.W."/>
            <person name="Grigoriev I.V."/>
            <person name="Nagy L.G."/>
            <person name="Hibbett D."/>
            <person name="Henrissat B."/>
            <person name="Matheny P.B."/>
            <person name="Labbe J."/>
            <person name="Martin F.M."/>
        </authorList>
    </citation>
    <scope>NUCLEOTIDE SEQUENCE</scope>
    <source>
        <strain evidence="1">FP105234-sp</strain>
    </source>
</reference>
<evidence type="ECO:0000313" key="2">
    <source>
        <dbReference type="Proteomes" id="UP000814033"/>
    </source>
</evidence>
<keyword evidence="2" id="KW-1185">Reference proteome</keyword>
<dbReference type="EMBL" id="MU275891">
    <property type="protein sequence ID" value="KAI0048149.1"/>
    <property type="molecule type" value="Genomic_DNA"/>
</dbReference>
<dbReference type="Proteomes" id="UP000814033">
    <property type="component" value="Unassembled WGS sequence"/>
</dbReference>
<reference evidence="1" key="1">
    <citation type="submission" date="2021-02" db="EMBL/GenBank/DDBJ databases">
        <authorList>
            <consortium name="DOE Joint Genome Institute"/>
            <person name="Ahrendt S."/>
            <person name="Looney B.P."/>
            <person name="Miyauchi S."/>
            <person name="Morin E."/>
            <person name="Drula E."/>
            <person name="Courty P.E."/>
            <person name="Chicoki N."/>
            <person name="Fauchery L."/>
            <person name="Kohler A."/>
            <person name="Kuo A."/>
            <person name="Labutti K."/>
            <person name="Pangilinan J."/>
            <person name="Lipzen A."/>
            <person name="Riley R."/>
            <person name="Andreopoulos W."/>
            <person name="He G."/>
            <person name="Johnson J."/>
            <person name="Barry K.W."/>
            <person name="Grigoriev I.V."/>
            <person name="Nagy L."/>
            <person name="Hibbett D."/>
            <person name="Henrissat B."/>
            <person name="Matheny P.B."/>
            <person name="Labbe J."/>
            <person name="Martin F."/>
        </authorList>
    </citation>
    <scope>NUCLEOTIDE SEQUENCE</scope>
    <source>
        <strain evidence="1">FP105234-sp</strain>
    </source>
</reference>
<sequence>MGVQELRYTPVDEIPAIREKSRAAFLSGRTKSIAFRKQQLLSLAYLLKDNATRFQEALTSDLGRPVFESNFLEIGTTIAEVKLMYDNVAKWSKPEYAAWSRNWFAMKPKVLKEPKGVALIIGPFNYPIFCTLNPVAGAIAAGNGCILKPSEQSPATAALLAELIPKYLDPELYSVVNGAIPETTKLLELQWDHILYTGSGRVARIVLAAAAKTLSPVTTELGGKSPVFIDPTADLKAITKRLMWGKVTNAGQTCIAPDYVLVQKDIVEPFIEACKDTLKEFYPDGAEASESYSRIISPASASRLKGLIDGTKGTIVYGGTSNIEERFVEPTIVKGVDFNDSLMSEEIFGPVLPIIAVENVDEAIKLVNSRDHPLALYVFSSNSAYKKKVFDNTQSGAAVANDVLLQAGAEGVPIGGIGPSGSGGYRGKFSFDTFTHYRTSLDNPKWVDMILGGRFPPYTVRCPLSWRGHR</sequence>
<gene>
    <name evidence="1" type="ORF">FA95DRAFT_1658624</name>
</gene>
<organism evidence="1 2">
    <name type="scientific">Auriscalpium vulgare</name>
    <dbReference type="NCBI Taxonomy" id="40419"/>
    <lineage>
        <taxon>Eukaryota</taxon>
        <taxon>Fungi</taxon>
        <taxon>Dikarya</taxon>
        <taxon>Basidiomycota</taxon>
        <taxon>Agaricomycotina</taxon>
        <taxon>Agaricomycetes</taxon>
        <taxon>Russulales</taxon>
        <taxon>Auriscalpiaceae</taxon>
        <taxon>Auriscalpium</taxon>
    </lineage>
</organism>
<comment type="caution">
    <text evidence="1">The sequence shown here is derived from an EMBL/GenBank/DDBJ whole genome shotgun (WGS) entry which is preliminary data.</text>
</comment>
<proteinExistence type="predicted"/>
<protein>
    <submittedName>
        <fullName evidence="1">NAD-aldehyde dehydrogenase</fullName>
    </submittedName>
</protein>